<dbReference type="InterPro" id="IPR033644">
    <property type="entry name" value="Ferrochelatase_C"/>
</dbReference>
<evidence type="ECO:0000256" key="7">
    <source>
        <dbReference type="HAMAP-Rule" id="MF_00323"/>
    </source>
</evidence>
<dbReference type="NCBIfam" id="TIGR00109">
    <property type="entry name" value="hemH"/>
    <property type="match status" value="1"/>
</dbReference>
<gene>
    <name evidence="7" type="primary">hemH</name>
    <name evidence="9" type="ORF">CYJ41_02865</name>
</gene>
<comment type="catalytic activity">
    <reaction evidence="6">
        <text>Fe-coproporphyrin III + 2 H(+) = coproporphyrin III + Fe(2+)</text>
        <dbReference type="Rhea" id="RHEA:49572"/>
        <dbReference type="ChEBI" id="CHEBI:15378"/>
        <dbReference type="ChEBI" id="CHEBI:29033"/>
        <dbReference type="ChEBI" id="CHEBI:68438"/>
        <dbReference type="ChEBI" id="CHEBI:131725"/>
        <dbReference type="EC" id="4.99.1.9"/>
    </reaction>
    <physiologicalReaction direction="right-to-left" evidence="6">
        <dbReference type="Rhea" id="RHEA:49574"/>
    </physiologicalReaction>
</comment>
<keyword evidence="7 8" id="KW-0963">Cytoplasm</keyword>
<keyword evidence="4 7" id="KW-0456">Lyase</keyword>
<keyword evidence="2 7" id="KW-0408">Iron</keyword>
<comment type="pathway">
    <text evidence="7 8">Porphyrin-containing compound metabolism; protoheme biosynthesis; protoheme from protoporphyrin-IX: step 1/1.</text>
</comment>
<dbReference type="EC" id="4.98.1.1" evidence="7 8"/>
<dbReference type="EMBL" id="PKHU01000002">
    <property type="protein sequence ID" value="PKZ29849.1"/>
    <property type="molecule type" value="Genomic_DNA"/>
</dbReference>
<sequence length="313" mass="36085">MKKVVLLLNMGGPNNLDEVGVFLKNMFNDKYILNIKNEKLRDKISSLITRLRKKSATKNYELIGGKSPLVDTTTSLVEKLSKTKEYEFDFIMRYTPPFAKDVLEKYKGYDEIVLFPLYPHHSITTVVSSLEDAKDWINELNINANIKIIDVFFNDLEYNKIIINSIKNEIYGINENEVSDITLIFSAHSLPKSIVRNGDLYERNVKAHIDILSNLIKKEGINFKDIKLAYQSRLGPVKWLEPNLSFVLPLCASKKALIYPLSFCIDNSETICELDIEYRKIANKSGFKYYRVCKCPNDSDKFVNFIVNKVQNL</sequence>
<evidence type="ECO:0000256" key="8">
    <source>
        <dbReference type="RuleBase" id="RU000607"/>
    </source>
</evidence>
<dbReference type="GO" id="GO:0006783">
    <property type="term" value="P:heme biosynthetic process"/>
    <property type="evidence" value="ECO:0007669"/>
    <property type="project" value="UniProtKB-UniRule"/>
</dbReference>
<dbReference type="InterPro" id="IPR033659">
    <property type="entry name" value="Ferrochelatase_N"/>
</dbReference>
<evidence type="ECO:0000256" key="6">
    <source>
        <dbReference type="ARBA" id="ARBA00024536"/>
    </source>
</evidence>
<evidence type="ECO:0000256" key="5">
    <source>
        <dbReference type="ARBA" id="ARBA00023244"/>
    </source>
</evidence>
<comment type="function">
    <text evidence="7 8">Catalyzes the ferrous insertion into protoporphyrin IX.</text>
</comment>
<keyword evidence="3 7" id="KW-0350">Heme biosynthesis</keyword>
<dbReference type="GO" id="GO:0046872">
    <property type="term" value="F:metal ion binding"/>
    <property type="evidence" value="ECO:0007669"/>
    <property type="project" value="UniProtKB-KW"/>
</dbReference>
<dbReference type="CDD" id="cd03411">
    <property type="entry name" value="Ferrochelatase_N"/>
    <property type="match status" value="1"/>
</dbReference>
<dbReference type="GO" id="GO:0004325">
    <property type="term" value="F:ferrochelatase activity"/>
    <property type="evidence" value="ECO:0007669"/>
    <property type="project" value="UniProtKB-UniRule"/>
</dbReference>
<dbReference type="Gene3D" id="3.40.50.1400">
    <property type="match status" value="2"/>
</dbReference>
<evidence type="ECO:0000313" key="9">
    <source>
        <dbReference type="EMBL" id="PKZ29849.1"/>
    </source>
</evidence>
<evidence type="ECO:0000256" key="3">
    <source>
        <dbReference type="ARBA" id="ARBA00023133"/>
    </source>
</evidence>
<dbReference type="UniPathway" id="UPA00252">
    <property type="reaction ID" value="UER00325"/>
</dbReference>
<comment type="caution">
    <text evidence="9">The sequence shown here is derived from an EMBL/GenBank/DDBJ whole genome shotgun (WGS) entry which is preliminary data.</text>
</comment>
<dbReference type="Proteomes" id="UP000234639">
    <property type="component" value="Unassembled WGS sequence"/>
</dbReference>
<dbReference type="CDD" id="cd00419">
    <property type="entry name" value="Ferrochelatase_C"/>
    <property type="match status" value="1"/>
</dbReference>
<dbReference type="Pfam" id="PF00762">
    <property type="entry name" value="Ferrochelatase"/>
    <property type="match status" value="1"/>
</dbReference>
<dbReference type="PROSITE" id="PS00534">
    <property type="entry name" value="FERROCHELATASE"/>
    <property type="match status" value="1"/>
</dbReference>
<feature type="binding site" evidence="7">
    <location>
        <position position="188"/>
    </location>
    <ligand>
        <name>Fe(2+)</name>
        <dbReference type="ChEBI" id="CHEBI:29033"/>
    </ligand>
</feature>
<dbReference type="PANTHER" id="PTHR11108">
    <property type="entry name" value="FERROCHELATASE"/>
    <property type="match status" value="1"/>
</dbReference>
<keyword evidence="7" id="KW-0479">Metal-binding</keyword>
<proteinExistence type="inferred from homology"/>
<evidence type="ECO:0000256" key="4">
    <source>
        <dbReference type="ARBA" id="ARBA00023239"/>
    </source>
</evidence>
<comment type="catalytic activity">
    <reaction evidence="7 8">
        <text>heme b + 2 H(+) = protoporphyrin IX + Fe(2+)</text>
        <dbReference type="Rhea" id="RHEA:22584"/>
        <dbReference type="ChEBI" id="CHEBI:15378"/>
        <dbReference type="ChEBI" id="CHEBI:29033"/>
        <dbReference type="ChEBI" id="CHEBI:57306"/>
        <dbReference type="ChEBI" id="CHEBI:60344"/>
        <dbReference type="EC" id="4.98.1.1"/>
    </reaction>
</comment>
<organism evidence="9 10">
    <name type="scientific">Campylobacter ureolyticus</name>
    <dbReference type="NCBI Taxonomy" id="827"/>
    <lineage>
        <taxon>Bacteria</taxon>
        <taxon>Pseudomonadati</taxon>
        <taxon>Campylobacterota</taxon>
        <taxon>Epsilonproteobacteria</taxon>
        <taxon>Campylobacterales</taxon>
        <taxon>Campylobacteraceae</taxon>
        <taxon>Campylobacter</taxon>
    </lineage>
</organism>
<evidence type="ECO:0000256" key="1">
    <source>
        <dbReference type="ARBA" id="ARBA00007718"/>
    </source>
</evidence>
<dbReference type="InterPro" id="IPR001015">
    <property type="entry name" value="Ferrochelatase"/>
</dbReference>
<dbReference type="GO" id="GO:0005737">
    <property type="term" value="C:cytoplasm"/>
    <property type="evidence" value="ECO:0007669"/>
    <property type="project" value="UniProtKB-SubCell"/>
</dbReference>
<name>A0A2I1NBT4_9BACT</name>
<dbReference type="PANTHER" id="PTHR11108:SF1">
    <property type="entry name" value="FERROCHELATASE, MITOCHONDRIAL"/>
    <property type="match status" value="1"/>
</dbReference>
<dbReference type="SUPFAM" id="SSF53800">
    <property type="entry name" value="Chelatase"/>
    <property type="match status" value="1"/>
</dbReference>
<dbReference type="RefSeq" id="WP_101636875.1">
    <property type="nucleotide sequence ID" value="NZ_JAPXGL010000005.1"/>
</dbReference>
<evidence type="ECO:0000256" key="2">
    <source>
        <dbReference type="ARBA" id="ARBA00023004"/>
    </source>
</evidence>
<dbReference type="AlphaFoldDB" id="A0A2I1NBT4"/>
<evidence type="ECO:0000313" key="10">
    <source>
        <dbReference type="Proteomes" id="UP000234639"/>
    </source>
</evidence>
<dbReference type="HAMAP" id="MF_00323">
    <property type="entry name" value="Ferrochelatase"/>
    <property type="match status" value="1"/>
</dbReference>
<feature type="binding site" evidence="7">
    <location>
        <position position="269"/>
    </location>
    <ligand>
        <name>Fe(2+)</name>
        <dbReference type="ChEBI" id="CHEBI:29033"/>
    </ligand>
</feature>
<reference evidence="9 10" key="1">
    <citation type="submission" date="2017-12" db="EMBL/GenBank/DDBJ databases">
        <title>Phylogenetic diversity of female urinary microbiome.</title>
        <authorList>
            <person name="Thomas-White K."/>
            <person name="Wolfe A.J."/>
        </authorList>
    </citation>
    <scope>NUCLEOTIDE SEQUENCE [LARGE SCALE GENOMIC DNA]</scope>
    <source>
        <strain evidence="9 10">UMB0112</strain>
    </source>
</reference>
<accession>A0A2I1NBT4</accession>
<comment type="similarity">
    <text evidence="1 7 8">Belongs to the ferrochelatase family.</text>
</comment>
<keyword evidence="5 7" id="KW-0627">Porphyrin biosynthesis</keyword>
<protein>
    <recommendedName>
        <fullName evidence="7 8">Ferrochelatase</fullName>
        <ecNumber evidence="7 8">4.98.1.1</ecNumber>
    </recommendedName>
    <alternativeName>
        <fullName evidence="7">Heme synthase</fullName>
    </alternativeName>
    <alternativeName>
        <fullName evidence="7">Protoheme ferro-lyase</fullName>
    </alternativeName>
</protein>
<comment type="subcellular location">
    <subcellularLocation>
        <location evidence="7 8">Cytoplasm</location>
    </subcellularLocation>
</comment>
<dbReference type="InterPro" id="IPR019772">
    <property type="entry name" value="Ferrochelatase_AS"/>
</dbReference>